<dbReference type="Pfam" id="PF03330">
    <property type="entry name" value="DPBB_1"/>
    <property type="match status" value="1"/>
</dbReference>
<dbReference type="EMBL" id="DF237113">
    <property type="protein sequence ID" value="GAQ83848.1"/>
    <property type="molecule type" value="Genomic_DNA"/>
</dbReference>
<dbReference type="InterPro" id="IPR009009">
    <property type="entry name" value="RlpA-like_DPBB"/>
</dbReference>
<dbReference type="InterPro" id="IPR007112">
    <property type="entry name" value="Expansin/allergen_DPBB_dom"/>
</dbReference>
<dbReference type="AlphaFoldDB" id="A0A0U9HK06"/>
<dbReference type="Proteomes" id="UP000054558">
    <property type="component" value="Unassembled WGS sequence"/>
</dbReference>
<evidence type="ECO:0000256" key="3">
    <source>
        <dbReference type="SAM" id="MobiDB-lite"/>
    </source>
</evidence>
<evidence type="ECO:0000256" key="2">
    <source>
        <dbReference type="ARBA" id="ARBA00022525"/>
    </source>
</evidence>
<dbReference type="Gene3D" id="2.40.40.10">
    <property type="entry name" value="RlpA-like domain"/>
    <property type="match status" value="1"/>
</dbReference>
<feature type="signal peptide" evidence="4">
    <location>
        <begin position="1"/>
        <end position="25"/>
    </location>
</feature>
<evidence type="ECO:0000256" key="4">
    <source>
        <dbReference type="SAM" id="SignalP"/>
    </source>
</evidence>
<proteinExistence type="predicted"/>
<gene>
    <name evidence="6" type="ORF">KFL_001640230</name>
</gene>
<protein>
    <recommendedName>
        <fullName evidence="5">Expansin-like EG45 domain-containing protein</fullName>
    </recommendedName>
</protein>
<keyword evidence="7" id="KW-1185">Reference proteome</keyword>
<dbReference type="SMART" id="SM00837">
    <property type="entry name" value="DPBB_1"/>
    <property type="match status" value="1"/>
</dbReference>
<dbReference type="GO" id="GO:0005576">
    <property type="term" value="C:extracellular region"/>
    <property type="evidence" value="ECO:0007669"/>
    <property type="project" value="UniProtKB-SubCell"/>
</dbReference>
<evidence type="ECO:0000256" key="1">
    <source>
        <dbReference type="ARBA" id="ARBA00004613"/>
    </source>
</evidence>
<name>A0A0U9HK06_KLENI</name>
<dbReference type="PROSITE" id="PS50842">
    <property type="entry name" value="EXPANSIN_EG45"/>
    <property type="match status" value="1"/>
</dbReference>
<dbReference type="PANTHER" id="PTHR31867">
    <property type="entry name" value="EXPANSIN-A15"/>
    <property type="match status" value="1"/>
</dbReference>
<dbReference type="GO" id="GO:0009664">
    <property type="term" value="P:plant-type cell wall organization"/>
    <property type="evidence" value="ECO:0007669"/>
    <property type="project" value="InterPro"/>
</dbReference>
<dbReference type="OrthoDB" id="636220at2759"/>
<dbReference type="SUPFAM" id="SSF50685">
    <property type="entry name" value="Barwin-like endoglucanases"/>
    <property type="match status" value="1"/>
</dbReference>
<sequence length="198" mass="21125">MDSNLPRSAFVWIAALSLLAGPAAATYFGNGPQATHYGDLVTGVGPLGACEWGDPLNNPFFGFNTFAGNPTLRNQGGVLNAGCGLCFDITCDVTRDTDGDCQPGVTLRVYLDNECPAAECAPDHFDLSFPAWNQLSTHPAAGILPITITPFESVFRERSLAFIDPKALLRASQSGRLSRLDASPDDRTPPAYDPPSYD</sequence>
<keyword evidence="4" id="KW-0732">Signal</keyword>
<feature type="region of interest" description="Disordered" evidence="3">
    <location>
        <begin position="174"/>
        <end position="198"/>
    </location>
</feature>
<evidence type="ECO:0000313" key="6">
    <source>
        <dbReference type="EMBL" id="GAQ83848.1"/>
    </source>
</evidence>
<reference evidence="6 7" key="1">
    <citation type="journal article" date="2014" name="Nat. Commun.">
        <title>Klebsormidium flaccidum genome reveals primary factors for plant terrestrial adaptation.</title>
        <authorList>
            <person name="Hori K."/>
            <person name="Maruyama F."/>
            <person name="Fujisawa T."/>
            <person name="Togashi T."/>
            <person name="Yamamoto N."/>
            <person name="Seo M."/>
            <person name="Sato S."/>
            <person name="Yamada T."/>
            <person name="Mori H."/>
            <person name="Tajima N."/>
            <person name="Moriyama T."/>
            <person name="Ikeuchi M."/>
            <person name="Watanabe M."/>
            <person name="Wada H."/>
            <person name="Kobayashi K."/>
            <person name="Saito M."/>
            <person name="Masuda T."/>
            <person name="Sasaki-Sekimoto Y."/>
            <person name="Mashiguchi K."/>
            <person name="Awai K."/>
            <person name="Shimojima M."/>
            <person name="Masuda S."/>
            <person name="Iwai M."/>
            <person name="Nobusawa T."/>
            <person name="Narise T."/>
            <person name="Kondo S."/>
            <person name="Saito H."/>
            <person name="Sato R."/>
            <person name="Murakawa M."/>
            <person name="Ihara Y."/>
            <person name="Oshima-Yamada Y."/>
            <person name="Ohtaka K."/>
            <person name="Satoh M."/>
            <person name="Sonobe K."/>
            <person name="Ishii M."/>
            <person name="Ohtani R."/>
            <person name="Kanamori-Sato M."/>
            <person name="Honoki R."/>
            <person name="Miyazaki D."/>
            <person name="Mochizuki H."/>
            <person name="Umetsu J."/>
            <person name="Higashi K."/>
            <person name="Shibata D."/>
            <person name="Kamiya Y."/>
            <person name="Sato N."/>
            <person name="Nakamura Y."/>
            <person name="Tabata S."/>
            <person name="Ida S."/>
            <person name="Kurokawa K."/>
            <person name="Ohta H."/>
        </authorList>
    </citation>
    <scope>NUCLEOTIDE SEQUENCE [LARGE SCALE GENOMIC DNA]</scope>
    <source>
        <strain evidence="6 7">NIES-2285</strain>
    </source>
</reference>
<evidence type="ECO:0000259" key="5">
    <source>
        <dbReference type="PROSITE" id="PS50842"/>
    </source>
</evidence>
<feature type="compositionally biased region" description="Basic and acidic residues" evidence="3">
    <location>
        <begin position="178"/>
        <end position="188"/>
    </location>
</feature>
<organism evidence="6 7">
    <name type="scientific">Klebsormidium nitens</name>
    <name type="common">Green alga</name>
    <name type="synonym">Ulothrix nitens</name>
    <dbReference type="NCBI Taxonomy" id="105231"/>
    <lineage>
        <taxon>Eukaryota</taxon>
        <taxon>Viridiplantae</taxon>
        <taxon>Streptophyta</taxon>
        <taxon>Klebsormidiophyceae</taxon>
        <taxon>Klebsormidiales</taxon>
        <taxon>Klebsormidiaceae</taxon>
        <taxon>Klebsormidium</taxon>
    </lineage>
</organism>
<feature type="domain" description="Expansin-like EG45" evidence="5">
    <location>
        <begin position="47"/>
        <end position="146"/>
    </location>
</feature>
<feature type="chain" id="PRO_5006864975" description="Expansin-like EG45 domain-containing protein" evidence="4">
    <location>
        <begin position="26"/>
        <end position="198"/>
    </location>
</feature>
<keyword evidence="2" id="KW-0964">Secreted</keyword>
<accession>A0A0U9HK06</accession>
<dbReference type="CDD" id="cd22271">
    <property type="entry name" value="DPBB_EXP_N-like"/>
    <property type="match status" value="1"/>
</dbReference>
<evidence type="ECO:0000313" key="7">
    <source>
        <dbReference type="Proteomes" id="UP000054558"/>
    </source>
</evidence>
<dbReference type="InterPro" id="IPR002963">
    <property type="entry name" value="Expansin"/>
</dbReference>
<comment type="subcellular location">
    <subcellularLocation>
        <location evidence="1">Secreted</location>
    </subcellularLocation>
</comment>
<dbReference type="InterPro" id="IPR036908">
    <property type="entry name" value="RlpA-like_sf"/>
</dbReference>